<reference evidence="2 3" key="1">
    <citation type="submission" date="2019-11" db="EMBL/GenBank/DDBJ databases">
        <title>Draft genome sequences of five Paenibacillus species of dairy origin.</title>
        <authorList>
            <person name="Olajide A.M."/>
            <person name="Chen S."/>
            <person name="Lapointe G."/>
        </authorList>
    </citation>
    <scope>NUCLEOTIDE SEQUENCE [LARGE SCALE GENOMIC DNA]</scope>
    <source>
        <strain evidence="2 3">2CS3</strain>
    </source>
</reference>
<dbReference type="Proteomes" id="UP000450917">
    <property type="component" value="Unassembled WGS sequence"/>
</dbReference>
<comment type="caution">
    <text evidence="2">The sequence shown here is derived from an EMBL/GenBank/DDBJ whole genome shotgun (WGS) entry which is preliminary data.</text>
</comment>
<evidence type="ECO:0000256" key="1">
    <source>
        <dbReference type="SAM" id="MobiDB-lite"/>
    </source>
</evidence>
<evidence type="ECO:0000313" key="2">
    <source>
        <dbReference type="EMBL" id="MUG70355.1"/>
    </source>
</evidence>
<organism evidence="2 3">
    <name type="scientific">Paenibacillus validus</name>
    <dbReference type="NCBI Taxonomy" id="44253"/>
    <lineage>
        <taxon>Bacteria</taxon>
        <taxon>Bacillati</taxon>
        <taxon>Bacillota</taxon>
        <taxon>Bacilli</taxon>
        <taxon>Bacillales</taxon>
        <taxon>Paenibacillaceae</taxon>
        <taxon>Paenibacillus</taxon>
    </lineage>
</organism>
<dbReference type="EMBL" id="WNZX01000004">
    <property type="protein sequence ID" value="MUG70355.1"/>
    <property type="molecule type" value="Genomic_DNA"/>
</dbReference>
<dbReference type="AlphaFoldDB" id="A0A7X2Z9S0"/>
<protein>
    <submittedName>
        <fullName evidence="2">Uncharacterized protein</fullName>
    </submittedName>
</protein>
<gene>
    <name evidence="2" type="ORF">GNP93_06645</name>
</gene>
<feature type="region of interest" description="Disordered" evidence="1">
    <location>
        <begin position="302"/>
        <end position="324"/>
    </location>
</feature>
<dbReference type="RefSeq" id="WP_155614304.1">
    <property type="nucleotide sequence ID" value="NZ_WNZX01000004.1"/>
</dbReference>
<proteinExistence type="predicted"/>
<sequence>MSPKKPIQLTKTMRTAYLFQRLRQCKRCGAYTCLAAESCPDCGAVQTWLPLPKPAEVVSRQRAYTDMLVLGIFAAAGFLVARSFAEMAAALGTGAVLIAVYARIRQTYEPYLLRRILNRLLLQEHEKIRRGLLQDIDKAEADLKAEDYKSAYEKFREIGFFIKDNPIRLLKLMCLNRFILRSDMELELTSLIPDRFDGDFVAYLLEVGRVKPQLIDRPTIQYVVKHREQIERLPHGSEVLTAAAAAALRIRSHLPLYRSLVLDYADALPEDRLRRLQQLAAERADEDPELFERVRQTVNRRFGGDASKPQAVPVLSGEDAHSKS</sequence>
<name>A0A7X2Z9S0_9BACL</name>
<keyword evidence="3" id="KW-1185">Reference proteome</keyword>
<accession>A0A7X2Z9S0</accession>
<evidence type="ECO:0000313" key="3">
    <source>
        <dbReference type="Proteomes" id="UP000450917"/>
    </source>
</evidence>